<dbReference type="Proteomes" id="UP000789595">
    <property type="component" value="Unassembled WGS sequence"/>
</dbReference>
<comment type="caution">
    <text evidence="1">The sequence shown here is derived from an EMBL/GenBank/DDBJ whole genome shotgun (WGS) entry which is preliminary data.</text>
</comment>
<evidence type="ECO:0000313" key="1">
    <source>
        <dbReference type="EMBL" id="CAH0365699.1"/>
    </source>
</evidence>
<gene>
    <name evidence="1" type="ORF">PECAL_1P21490</name>
</gene>
<protein>
    <submittedName>
        <fullName evidence="1">Uncharacterized protein</fullName>
    </submittedName>
</protein>
<proteinExistence type="predicted"/>
<reference evidence="1" key="1">
    <citation type="submission" date="2021-11" db="EMBL/GenBank/DDBJ databases">
        <authorList>
            <consortium name="Genoscope - CEA"/>
            <person name="William W."/>
        </authorList>
    </citation>
    <scope>NUCLEOTIDE SEQUENCE</scope>
</reference>
<keyword evidence="2" id="KW-1185">Reference proteome</keyword>
<name>A0A8J2SDQ4_9STRA</name>
<dbReference type="EMBL" id="CAKKNE010000001">
    <property type="protein sequence ID" value="CAH0365699.1"/>
    <property type="molecule type" value="Genomic_DNA"/>
</dbReference>
<sequence length="98" mass="10775">MSARLPSIFSRLWHQVREIPDVKVNLLRASELGSYARAVIPGWVLPLGMIGGWLVFPALTQSFKTEVLGFKAPPSGTKFAFEKEAVGENVEMTEGSVK</sequence>
<evidence type="ECO:0000313" key="2">
    <source>
        <dbReference type="Proteomes" id="UP000789595"/>
    </source>
</evidence>
<accession>A0A8J2SDQ4</accession>
<dbReference type="AlphaFoldDB" id="A0A8J2SDQ4"/>
<organism evidence="1 2">
    <name type="scientific">Pelagomonas calceolata</name>
    <dbReference type="NCBI Taxonomy" id="35677"/>
    <lineage>
        <taxon>Eukaryota</taxon>
        <taxon>Sar</taxon>
        <taxon>Stramenopiles</taxon>
        <taxon>Ochrophyta</taxon>
        <taxon>Pelagophyceae</taxon>
        <taxon>Pelagomonadales</taxon>
        <taxon>Pelagomonadaceae</taxon>
        <taxon>Pelagomonas</taxon>
    </lineage>
</organism>